<comment type="subunit">
    <text evidence="2">Monomer.</text>
</comment>
<dbReference type="Gene3D" id="3.40.1780.10">
    <property type="entry name" value="QueA-like"/>
    <property type="match status" value="1"/>
</dbReference>
<evidence type="ECO:0000256" key="2">
    <source>
        <dbReference type="ARBA" id="ARBA00011245"/>
    </source>
</evidence>
<evidence type="ECO:0000313" key="7">
    <source>
        <dbReference type="EMBL" id="VAW16193.1"/>
    </source>
</evidence>
<keyword evidence="4 7" id="KW-0808">Transferase</keyword>
<dbReference type="SUPFAM" id="SSF111337">
    <property type="entry name" value="QueA-like"/>
    <property type="match status" value="1"/>
</dbReference>
<dbReference type="NCBIfam" id="NF001140">
    <property type="entry name" value="PRK00147.1"/>
    <property type="match status" value="1"/>
</dbReference>
<sequence>MLVSEFDFDLPEDLIALHPVSPRDSARLLHVNKDGQLSERHVSDLIDLLVAGDVLVINETRVLPAALAGTRVRGQNRAAISFNLHKRINSETWAAFARPAKRLKAGDRLIFGQSEDRACALEKLQAIVERMDEGGQAILRFDLSGPYLDEAIKSHGAMPLPPYIGSKRAVEPRDKKDYQTIYARNDGAVAAPTAGLHFTDQLLEKLDKKGVIVERVTLHVGAGTFLPVKVDQISEHKMHAEWGEISAETVENINRAKSSGGRIVAVGTTSLRLLEAAARPSGKLAAFCADTDIFITPGFDFNVVDLLMTNFHLPRSTLFMLVCAFSGFAEMKAAYACAIKNSYRFYSYGDASLLVRKENRTESINK</sequence>
<reference evidence="7" key="1">
    <citation type="submission" date="2018-06" db="EMBL/GenBank/DDBJ databases">
        <authorList>
            <person name="Zhirakovskaya E."/>
        </authorList>
    </citation>
    <scope>NUCLEOTIDE SEQUENCE</scope>
</reference>
<name>A0A3B0TJ39_9ZZZZ</name>
<evidence type="ECO:0000256" key="5">
    <source>
        <dbReference type="ARBA" id="ARBA00022691"/>
    </source>
</evidence>
<dbReference type="HAMAP" id="MF_00113">
    <property type="entry name" value="QueA"/>
    <property type="match status" value="1"/>
</dbReference>
<proteinExistence type="inferred from homology"/>
<dbReference type="EC" id="2.4.99.17" evidence="7"/>
<keyword evidence="7" id="KW-0328">Glycosyltransferase</keyword>
<gene>
    <name evidence="7" type="ORF">MNBD_ALPHA12-470</name>
</gene>
<dbReference type="InterPro" id="IPR003699">
    <property type="entry name" value="QueA"/>
</dbReference>
<dbReference type="InterPro" id="IPR036100">
    <property type="entry name" value="QueA_sf"/>
</dbReference>
<keyword evidence="5" id="KW-0949">S-adenosyl-L-methionine</keyword>
<evidence type="ECO:0000256" key="3">
    <source>
        <dbReference type="ARBA" id="ARBA00022490"/>
    </source>
</evidence>
<evidence type="ECO:0000256" key="4">
    <source>
        <dbReference type="ARBA" id="ARBA00022679"/>
    </source>
</evidence>
<accession>A0A3B0TJ39</accession>
<dbReference type="GO" id="GO:0005737">
    <property type="term" value="C:cytoplasm"/>
    <property type="evidence" value="ECO:0007669"/>
    <property type="project" value="UniProtKB-SubCell"/>
</dbReference>
<dbReference type="FunFam" id="3.40.1780.10:FF:000001">
    <property type="entry name" value="S-adenosylmethionine:tRNA ribosyltransferase-isomerase"/>
    <property type="match status" value="1"/>
</dbReference>
<keyword evidence="7" id="KW-0413">Isomerase</keyword>
<protein>
    <submittedName>
        <fullName evidence="7">S-adenosylmethionine:tRNA ribosyltransferase-isomerase</fullName>
        <ecNumber evidence="7">2.4.99.17</ecNumber>
    </submittedName>
</protein>
<dbReference type="GO" id="GO:0008616">
    <property type="term" value="P:tRNA queuosine(34) biosynthetic process"/>
    <property type="evidence" value="ECO:0007669"/>
    <property type="project" value="UniProtKB-KW"/>
</dbReference>
<dbReference type="Pfam" id="PF02547">
    <property type="entry name" value="Queuosine_synth"/>
    <property type="match status" value="1"/>
</dbReference>
<evidence type="ECO:0000256" key="1">
    <source>
        <dbReference type="ARBA" id="ARBA00004496"/>
    </source>
</evidence>
<dbReference type="GO" id="GO:0051075">
    <property type="term" value="F:S-adenosylmethionine:tRNA ribosyltransferase-isomerase activity"/>
    <property type="evidence" value="ECO:0007669"/>
    <property type="project" value="UniProtKB-EC"/>
</dbReference>
<dbReference type="Gene3D" id="2.40.10.240">
    <property type="entry name" value="QueA-like"/>
    <property type="match status" value="1"/>
</dbReference>
<dbReference type="InterPro" id="IPR042118">
    <property type="entry name" value="QueA_dom1"/>
</dbReference>
<dbReference type="EMBL" id="UOEO01000046">
    <property type="protein sequence ID" value="VAW16193.1"/>
    <property type="molecule type" value="Genomic_DNA"/>
</dbReference>
<keyword evidence="3" id="KW-0963">Cytoplasm</keyword>
<organism evidence="7">
    <name type="scientific">hydrothermal vent metagenome</name>
    <dbReference type="NCBI Taxonomy" id="652676"/>
    <lineage>
        <taxon>unclassified sequences</taxon>
        <taxon>metagenomes</taxon>
        <taxon>ecological metagenomes</taxon>
    </lineage>
</organism>
<dbReference type="PANTHER" id="PTHR30307:SF0">
    <property type="entry name" value="S-ADENOSYLMETHIONINE:TRNA RIBOSYLTRANSFERASE-ISOMERASE"/>
    <property type="match status" value="1"/>
</dbReference>
<evidence type="ECO:0000256" key="6">
    <source>
        <dbReference type="ARBA" id="ARBA00022785"/>
    </source>
</evidence>
<comment type="subcellular location">
    <subcellularLocation>
        <location evidence="1">Cytoplasm</location>
    </subcellularLocation>
</comment>
<dbReference type="AlphaFoldDB" id="A0A3B0TJ39"/>
<keyword evidence="6" id="KW-0671">Queuosine biosynthesis</keyword>
<dbReference type="NCBIfam" id="TIGR00113">
    <property type="entry name" value="queA"/>
    <property type="match status" value="1"/>
</dbReference>
<dbReference type="InterPro" id="IPR042119">
    <property type="entry name" value="QueA_dom2"/>
</dbReference>
<dbReference type="PANTHER" id="PTHR30307">
    <property type="entry name" value="S-ADENOSYLMETHIONINE:TRNA RIBOSYLTRANSFERASE-ISOMERASE"/>
    <property type="match status" value="1"/>
</dbReference>